<dbReference type="EnsemblMetazoa" id="OVOC6629.1">
    <property type="protein sequence ID" value="OVOC6629.1"/>
    <property type="gene ID" value="WBGene00243438"/>
</dbReference>
<dbReference type="AlphaFoldDB" id="A0A8R1TXK6"/>
<sequence>MRRMFFPHLYLHLSIDLLLRYRYPGSRCLRHRKQYNKKQELSIIVTVKKIRDRSI</sequence>
<organism evidence="1 2">
    <name type="scientific">Onchocerca volvulus</name>
    <dbReference type="NCBI Taxonomy" id="6282"/>
    <lineage>
        <taxon>Eukaryota</taxon>
        <taxon>Metazoa</taxon>
        <taxon>Ecdysozoa</taxon>
        <taxon>Nematoda</taxon>
        <taxon>Chromadorea</taxon>
        <taxon>Rhabditida</taxon>
        <taxon>Spirurina</taxon>
        <taxon>Spiruromorpha</taxon>
        <taxon>Filarioidea</taxon>
        <taxon>Onchocercidae</taxon>
        <taxon>Onchocerca</taxon>
    </lineage>
</organism>
<evidence type="ECO:0000313" key="1">
    <source>
        <dbReference type="EnsemblMetazoa" id="OVOC6629.1"/>
    </source>
</evidence>
<protein>
    <submittedName>
        <fullName evidence="1">Uncharacterized protein</fullName>
    </submittedName>
</protein>
<proteinExistence type="predicted"/>
<keyword evidence="2" id="KW-1185">Reference proteome</keyword>
<dbReference type="EMBL" id="CMVM020000177">
    <property type="status" value="NOT_ANNOTATED_CDS"/>
    <property type="molecule type" value="Genomic_DNA"/>
</dbReference>
<reference evidence="1" key="2">
    <citation type="submission" date="2022-06" db="UniProtKB">
        <authorList>
            <consortium name="EnsemblMetazoa"/>
        </authorList>
    </citation>
    <scope>IDENTIFICATION</scope>
</reference>
<reference evidence="2" key="1">
    <citation type="submission" date="2013-10" db="EMBL/GenBank/DDBJ databases">
        <title>Genome sequencing of Onchocerca volvulus.</title>
        <authorList>
            <person name="Cotton J."/>
            <person name="Tsai J."/>
            <person name="Stanley E."/>
            <person name="Tracey A."/>
            <person name="Holroyd N."/>
            <person name="Lustigman S."/>
            <person name="Berriman M."/>
        </authorList>
    </citation>
    <scope>NUCLEOTIDE SEQUENCE</scope>
</reference>
<name>A0A8R1TXK6_ONCVO</name>
<evidence type="ECO:0000313" key="2">
    <source>
        <dbReference type="Proteomes" id="UP000024404"/>
    </source>
</evidence>
<dbReference type="Proteomes" id="UP000024404">
    <property type="component" value="Unassembled WGS sequence"/>
</dbReference>
<accession>A0A8R1TXK6</accession>